<keyword evidence="4" id="KW-0862">Zinc</keyword>
<feature type="region of interest" description="Disordered" evidence="6">
    <location>
        <begin position="93"/>
        <end position="140"/>
    </location>
</feature>
<dbReference type="Gene3D" id="3.30.160.60">
    <property type="entry name" value="Classic Zinc Finger"/>
    <property type="match status" value="2"/>
</dbReference>
<dbReference type="GO" id="GO:0008270">
    <property type="term" value="F:zinc ion binding"/>
    <property type="evidence" value="ECO:0007669"/>
    <property type="project" value="UniProtKB-KW"/>
</dbReference>
<evidence type="ECO:0000256" key="5">
    <source>
        <dbReference type="PROSITE-ProRule" id="PRU00042"/>
    </source>
</evidence>
<keyword evidence="9" id="KW-1185">Reference proteome</keyword>
<evidence type="ECO:0000313" key="9">
    <source>
        <dbReference type="Proteomes" id="UP000887116"/>
    </source>
</evidence>
<accession>A0A8X6F9U8</accession>
<evidence type="ECO:0000256" key="3">
    <source>
        <dbReference type="ARBA" id="ARBA00022771"/>
    </source>
</evidence>
<dbReference type="PANTHER" id="PTHR24408:SF61">
    <property type="entry name" value="E3 SUMO-PROTEIN LIGASE ZNF451"/>
    <property type="match status" value="1"/>
</dbReference>
<feature type="domain" description="C2H2-type" evidence="7">
    <location>
        <begin position="73"/>
        <end position="96"/>
    </location>
</feature>
<keyword evidence="1" id="KW-0479">Metal-binding</keyword>
<evidence type="ECO:0000256" key="4">
    <source>
        <dbReference type="ARBA" id="ARBA00022833"/>
    </source>
</evidence>
<evidence type="ECO:0000256" key="1">
    <source>
        <dbReference type="ARBA" id="ARBA00022723"/>
    </source>
</evidence>
<dbReference type="SUPFAM" id="SSF57667">
    <property type="entry name" value="beta-beta-alpha zinc fingers"/>
    <property type="match status" value="2"/>
</dbReference>
<dbReference type="PROSITE" id="PS00028">
    <property type="entry name" value="ZINC_FINGER_C2H2_1"/>
    <property type="match status" value="3"/>
</dbReference>
<dbReference type="EMBL" id="BMAO01011584">
    <property type="protein sequence ID" value="GFQ74815.1"/>
    <property type="molecule type" value="Genomic_DNA"/>
</dbReference>
<feature type="domain" description="C2H2-type" evidence="7">
    <location>
        <begin position="45"/>
        <end position="69"/>
    </location>
</feature>
<feature type="domain" description="C2H2-type" evidence="7">
    <location>
        <begin position="152"/>
        <end position="180"/>
    </location>
</feature>
<evidence type="ECO:0000256" key="2">
    <source>
        <dbReference type="ARBA" id="ARBA00022737"/>
    </source>
</evidence>
<proteinExistence type="predicted"/>
<dbReference type="GO" id="GO:0005634">
    <property type="term" value="C:nucleus"/>
    <property type="evidence" value="ECO:0007669"/>
    <property type="project" value="TreeGrafter"/>
</dbReference>
<evidence type="ECO:0000256" key="6">
    <source>
        <dbReference type="SAM" id="MobiDB-lite"/>
    </source>
</evidence>
<sequence length="273" mass="31156">MDQLEKIFNEDDIPVDGNVLAETDFGDISNSQWNESFESSSENNFKCKDCKKVYSLQQSLNRHIKIFHSVSSYICAVCKRTFNRMDNLRRHQSTVHRRPLVQTTSSTSESSSRIRVHPYSEKENAASTSHATNDEENTRPIKLSNSTTKKVFNCFKCGKVFYQRNSLNQNVRTVHAASSSFLCPVCDKNCVTIHGLIRHLNMHATNGEENVPSTSTENNPPQMEVGNIPLSNSFPLIQSAFKSRIKTLRLDNKDHFLDIKQFLSSKKQDFLLM</sequence>
<gene>
    <name evidence="8" type="ORF">TNCT_475041</name>
</gene>
<dbReference type="Pfam" id="PF00096">
    <property type="entry name" value="zf-C2H2"/>
    <property type="match status" value="3"/>
</dbReference>
<dbReference type="InterPro" id="IPR013087">
    <property type="entry name" value="Znf_C2H2_type"/>
</dbReference>
<keyword evidence="2" id="KW-0677">Repeat</keyword>
<dbReference type="InterPro" id="IPR036236">
    <property type="entry name" value="Znf_C2H2_sf"/>
</dbReference>
<organism evidence="8 9">
    <name type="scientific">Trichonephila clavata</name>
    <name type="common">Joro spider</name>
    <name type="synonym">Nephila clavata</name>
    <dbReference type="NCBI Taxonomy" id="2740835"/>
    <lineage>
        <taxon>Eukaryota</taxon>
        <taxon>Metazoa</taxon>
        <taxon>Ecdysozoa</taxon>
        <taxon>Arthropoda</taxon>
        <taxon>Chelicerata</taxon>
        <taxon>Arachnida</taxon>
        <taxon>Araneae</taxon>
        <taxon>Araneomorphae</taxon>
        <taxon>Entelegynae</taxon>
        <taxon>Araneoidea</taxon>
        <taxon>Nephilidae</taxon>
        <taxon>Trichonephila</taxon>
    </lineage>
</organism>
<reference evidence="8" key="1">
    <citation type="submission" date="2020-07" db="EMBL/GenBank/DDBJ databases">
        <title>Multicomponent nature underlies the extraordinary mechanical properties of spider dragline silk.</title>
        <authorList>
            <person name="Kono N."/>
            <person name="Nakamura H."/>
            <person name="Mori M."/>
            <person name="Yoshida Y."/>
            <person name="Ohtoshi R."/>
            <person name="Malay A.D."/>
            <person name="Moran D.A.P."/>
            <person name="Tomita M."/>
            <person name="Numata K."/>
            <person name="Arakawa K."/>
        </authorList>
    </citation>
    <scope>NUCLEOTIDE SEQUENCE</scope>
</reference>
<dbReference type="AlphaFoldDB" id="A0A8X6F9U8"/>
<protein>
    <recommendedName>
        <fullName evidence="7">C2H2-type domain-containing protein</fullName>
    </recommendedName>
</protein>
<dbReference type="GO" id="GO:0000981">
    <property type="term" value="F:DNA-binding transcription factor activity, RNA polymerase II-specific"/>
    <property type="evidence" value="ECO:0007669"/>
    <property type="project" value="TreeGrafter"/>
</dbReference>
<evidence type="ECO:0000259" key="7">
    <source>
        <dbReference type="PROSITE" id="PS50157"/>
    </source>
</evidence>
<dbReference type="OrthoDB" id="10018191at2759"/>
<evidence type="ECO:0000313" key="8">
    <source>
        <dbReference type="EMBL" id="GFQ74815.1"/>
    </source>
</evidence>
<dbReference type="Proteomes" id="UP000887116">
    <property type="component" value="Unassembled WGS sequence"/>
</dbReference>
<keyword evidence="3 5" id="KW-0863">Zinc-finger</keyword>
<name>A0A8X6F9U8_TRICU</name>
<dbReference type="PROSITE" id="PS50157">
    <property type="entry name" value="ZINC_FINGER_C2H2_2"/>
    <property type="match status" value="3"/>
</dbReference>
<dbReference type="GO" id="GO:0043565">
    <property type="term" value="F:sequence-specific DNA binding"/>
    <property type="evidence" value="ECO:0007669"/>
    <property type="project" value="TreeGrafter"/>
</dbReference>
<dbReference type="PANTHER" id="PTHR24408">
    <property type="entry name" value="ZINC FINGER PROTEIN"/>
    <property type="match status" value="1"/>
</dbReference>
<comment type="caution">
    <text evidence="8">The sequence shown here is derived from an EMBL/GenBank/DDBJ whole genome shotgun (WGS) entry which is preliminary data.</text>
</comment>
<dbReference type="SMART" id="SM00355">
    <property type="entry name" value="ZnF_C2H2"/>
    <property type="match status" value="4"/>
</dbReference>